<organism evidence="1">
    <name type="scientific">marine metagenome</name>
    <dbReference type="NCBI Taxonomy" id="408172"/>
    <lineage>
        <taxon>unclassified sequences</taxon>
        <taxon>metagenomes</taxon>
        <taxon>ecological metagenomes</taxon>
    </lineage>
</organism>
<accession>A0A381NP45</accession>
<sequence>MIIRIILEDTSSAYRVTFTNIVLS</sequence>
<protein>
    <submittedName>
        <fullName evidence="1">Uncharacterized protein</fullName>
    </submittedName>
</protein>
<name>A0A381NP45_9ZZZZ</name>
<dbReference type="EMBL" id="UINC01000499">
    <property type="protein sequence ID" value="SUZ56392.1"/>
    <property type="molecule type" value="Genomic_DNA"/>
</dbReference>
<dbReference type="AlphaFoldDB" id="A0A381NP45"/>
<gene>
    <name evidence="1" type="ORF">METZ01_LOCUS9246</name>
</gene>
<proteinExistence type="predicted"/>
<reference evidence="1" key="1">
    <citation type="submission" date="2018-05" db="EMBL/GenBank/DDBJ databases">
        <authorList>
            <person name="Lanie J.A."/>
            <person name="Ng W.-L."/>
            <person name="Kazmierczak K.M."/>
            <person name="Andrzejewski T.M."/>
            <person name="Davidsen T.M."/>
            <person name="Wayne K.J."/>
            <person name="Tettelin H."/>
            <person name="Glass J.I."/>
            <person name="Rusch D."/>
            <person name="Podicherti R."/>
            <person name="Tsui H.-C.T."/>
            <person name="Winkler M.E."/>
        </authorList>
    </citation>
    <scope>NUCLEOTIDE SEQUENCE</scope>
</reference>
<evidence type="ECO:0000313" key="1">
    <source>
        <dbReference type="EMBL" id="SUZ56392.1"/>
    </source>
</evidence>